<accession>A0A6P4C8U2</accession>
<dbReference type="Pfam" id="PF11210">
    <property type="entry name" value="DUF2996"/>
    <property type="match status" value="1"/>
</dbReference>
<feature type="chain" id="PRO_5027922070" evidence="2">
    <location>
        <begin position="18"/>
        <end position="251"/>
    </location>
</feature>
<reference evidence="4" key="2">
    <citation type="submission" date="2025-08" db="UniProtKB">
        <authorList>
            <consortium name="RefSeq"/>
        </authorList>
    </citation>
    <scope>IDENTIFICATION</scope>
    <source>
        <tissue evidence="4">Whole plant</tissue>
    </source>
</reference>
<evidence type="ECO:0000313" key="4">
    <source>
        <dbReference type="RefSeq" id="XP_015948057.1"/>
    </source>
</evidence>
<keyword evidence="3" id="KW-1185">Reference proteome</keyword>
<protein>
    <submittedName>
        <fullName evidence="4">Uncharacterized protein LOC107473043</fullName>
    </submittedName>
</protein>
<feature type="compositionally biased region" description="Low complexity" evidence="1">
    <location>
        <begin position="58"/>
        <end position="77"/>
    </location>
</feature>
<feature type="compositionally biased region" description="Basic and acidic residues" evidence="1">
    <location>
        <begin position="113"/>
        <end position="123"/>
    </location>
</feature>
<dbReference type="PANTHER" id="PTHR36341:SF3">
    <property type="entry name" value="DUF2996 FAMILY PROTEIN"/>
    <property type="match status" value="1"/>
</dbReference>
<feature type="compositionally biased region" description="Low complexity" evidence="1">
    <location>
        <begin position="102"/>
        <end position="112"/>
    </location>
</feature>
<dbReference type="PANTHER" id="PTHR36341">
    <property type="entry name" value="DUF2996 FAMILY PROTEIN"/>
    <property type="match status" value="1"/>
</dbReference>
<evidence type="ECO:0000256" key="1">
    <source>
        <dbReference type="SAM" id="MobiDB-lite"/>
    </source>
</evidence>
<evidence type="ECO:0000256" key="2">
    <source>
        <dbReference type="SAM" id="SignalP"/>
    </source>
</evidence>
<dbReference type="Proteomes" id="UP000515211">
    <property type="component" value="Chromosome 2"/>
</dbReference>
<proteinExistence type="predicted"/>
<gene>
    <name evidence="4" type="primary">LOC107473043</name>
</gene>
<feature type="region of interest" description="Disordered" evidence="1">
    <location>
        <begin position="58"/>
        <end position="78"/>
    </location>
</feature>
<name>A0A6P4C8U2_ARADU</name>
<evidence type="ECO:0000313" key="3">
    <source>
        <dbReference type="Proteomes" id="UP000515211"/>
    </source>
</evidence>
<organism evidence="3 4">
    <name type="scientific">Arachis duranensis</name>
    <name type="common">Wild peanut</name>
    <dbReference type="NCBI Taxonomy" id="130453"/>
    <lineage>
        <taxon>Eukaryota</taxon>
        <taxon>Viridiplantae</taxon>
        <taxon>Streptophyta</taxon>
        <taxon>Embryophyta</taxon>
        <taxon>Tracheophyta</taxon>
        <taxon>Spermatophyta</taxon>
        <taxon>Magnoliopsida</taxon>
        <taxon>eudicotyledons</taxon>
        <taxon>Gunneridae</taxon>
        <taxon>Pentapetalae</taxon>
        <taxon>rosids</taxon>
        <taxon>fabids</taxon>
        <taxon>Fabales</taxon>
        <taxon>Fabaceae</taxon>
        <taxon>Papilionoideae</taxon>
        <taxon>50 kb inversion clade</taxon>
        <taxon>dalbergioids sensu lato</taxon>
        <taxon>Dalbergieae</taxon>
        <taxon>Pterocarpus clade</taxon>
        <taxon>Arachis</taxon>
    </lineage>
</organism>
<dbReference type="KEGG" id="adu:107473043"/>
<keyword evidence="2" id="KW-0732">Signal</keyword>
<dbReference type="AlphaFoldDB" id="A0A6P4C8U2"/>
<sequence length="251" mass="27564">MWIRGFFHFVPPTLVSFFLTKTIINKPVTTKRKWLEIEQGRGGTLGDSSFRLWSLTTSPSSSSLHASKNSIPSSSSSPIPPLIVSKLKSANRNKITCCSAVQESSTTTAATSETKESETKEVKAAAPKAEPAKKPPAKAPSKPLPQMMEEDVIPSLKEILEAQEDLSEIELVFKDNKLEGSFLKNGNPYSFWAFFPTGITGPKGFSLSSYNSGPSTVEPFLVDEKKVTAKLIIFWVEKRLAAQGIIPVWKE</sequence>
<dbReference type="InterPro" id="IPR021374">
    <property type="entry name" value="DUF2996"/>
</dbReference>
<dbReference type="GeneID" id="107473043"/>
<reference evidence="3" key="1">
    <citation type="journal article" date="2016" name="Nat. Genet.">
        <title>The genome sequences of Arachis duranensis and Arachis ipaensis, the diploid ancestors of cultivated peanut.</title>
        <authorList>
            <person name="Bertioli D.J."/>
            <person name="Cannon S.B."/>
            <person name="Froenicke L."/>
            <person name="Huang G."/>
            <person name="Farmer A.D."/>
            <person name="Cannon E.K."/>
            <person name="Liu X."/>
            <person name="Gao D."/>
            <person name="Clevenger J."/>
            <person name="Dash S."/>
            <person name="Ren L."/>
            <person name="Moretzsohn M.C."/>
            <person name="Shirasawa K."/>
            <person name="Huang W."/>
            <person name="Vidigal B."/>
            <person name="Abernathy B."/>
            <person name="Chu Y."/>
            <person name="Niederhuth C.E."/>
            <person name="Umale P."/>
            <person name="Araujo A.C."/>
            <person name="Kozik A."/>
            <person name="Kim K.D."/>
            <person name="Burow M.D."/>
            <person name="Varshney R.K."/>
            <person name="Wang X."/>
            <person name="Zhang X."/>
            <person name="Barkley N."/>
            <person name="Guimaraes P.M."/>
            <person name="Isobe S."/>
            <person name="Guo B."/>
            <person name="Liao B."/>
            <person name="Stalker H.T."/>
            <person name="Schmitz R.J."/>
            <person name="Scheffler B.E."/>
            <person name="Leal-Bertioli S.C."/>
            <person name="Xun X."/>
            <person name="Jackson S.A."/>
            <person name="Michelmore R."/>
            <person name="Ozias-Akins P."/>
        </authorList>
    </citation>
    <scope>NUCLEOTIDE SEQUENCE [LARGE SCALE GENOMIC DNA]</scope>
    <source>
        <strain evidence="3">cv. V14167</strain>
    </source>
</reference>
<dbReference type="RefSeq" id="XP_015948057.1">
    <property type="nucleotide sequence ID" value="XM_016092571.3"/>
</dbReference>
<feature type="region of interest" description="Disordered" evidence="1">
    <location>
        <begin position="102"/>
        <end position="144"/>
    </location>
</feature>
<dbReference type="OrthoDB" id="5873279at2759"/>
<feature type="signal peptide" evidence="2">
    <location>
        <begin position="1"/>
        <end position="17"/>
    </location>
</feature>